<dbReference type="Pfam" id="PF13416">
    <property type="entry name" value="SBP_bac_8"/>
    <property type="match status" value="1"/>
</dbReference>
<dbReference type="InterPro" id="IPR006059">
    <property type="entry name" value="SBP"/>
</dbReference>
<reference evidence="2 3" key="1">
    <citation type="submission" date="2023-11" db="EMBL/GenBank/DDBJ databases">
        <title>Genome sequence of Microbacterium rhizosphaerae KACC 19337.</title>
        <authorList>
            <person name="Choi H."/>
            <person name="Kim S."/>
            <person name="Kim Y."/>
            <person name="Kwon S.-W."/>
            <person name="Heo J."/>
        </authorList>
    </citation>
    <scope>NUCLEOTIDE SEQUENCE [LARGE SCALE GENOMIC DNA]</scope>
    <source>
        <strain evidence="2 3">KACC 19337</strain>
    </source>
</reference>
<evidence type="ECO:0000256" key="1">
    <source>
        <dbReference type="SAM" id="SignalP"/>
    </source>
</evidence>
<evidence type="ECO:0000313" key="3">
    <source>
        <dbReference type="Proteomes" id="UP001323798"/>
    </source>
</evidence>
<evidence type="ECO:0000313" key="2">
    <source>
        <dbReference type="EMBL" id="WPR91500.1"/>
    </source>
</evidence>
<dbReference type="PANTHER" id="PTHR43649">
    <property type="entry name" value="ARABINOSE-BINDING PROTEIN-RELATED"/>
    <property type="match status" value="1"/>
</dbReference>
<proteinExistence type="predicted"/>
<dbReference type="SUPFAM" id="SSF53850">
    <property type="entry name" value="Periplasmic binding protein-like II"/>
    <property type="match status" value="1"/>
</dbReference>
<dbReference type="Proteomes" id="UP001323798">
    <property type="component" value="Chromosome"/>
</dbReference>
<protein>
    <submittedName>
        <fullName evidence="2">Extracellular solute-binding protein</fullName>
    </submittedName>
</protein>
<sequence length="425" mass="45438">MRAAAAVTAVALVGVALAACSGAAHAQKDGGAVALTMYNDNPQWKDGFVKAGQEIAKTTGYSLSPLSLPSTANYTQTVLSALPTNKSGDIIKWWSGKMLQGLAATGQLQDLTTQWDAAVKAGEINDALRPFYSYKGKVYAVPFVQSYWVTFYSKTAFQKAGIAAPPTTWTDLEADMAKLKTAGYQFCTGQSEGWPSFVPFQMFLGAESPSTYDELTQNKAKFDDPAVKTAMTTWKKWIDSGWMSPADTKTFDCPAAMKAGKIAMVPMGTWANGMFKTAGLTDSEYGAFLTPSMKDGQAPGLYLEGGAIAVPKNAPHKDGALKAIAAWMTAPVQKVWSGYIGDSSPNPNVTATDPVIQSVAQQVKDEKPTILNRYYESFPPKLVQSSISTLGGFMVDPSTLDQTIAALNSQAKTEWAAWDSNPSIG</sequence>
<dbReference type="EMBL" id="CP139368">
    <property type="protein sequence ID" value="WPR91500.1"/>
    <property type="molecule type" value="Genomic_DNA"/>
</dbReference>
<gene>
    <name evidence="2" type="ORF">SM116_16480</name>
</gene>
<dbReference type="RefSeq" id="WP_320944200.1">
    <property type="nucleotide sequence ID" value="NZ_BAABEU010000001.1"/>
</dbReference>
<feature type="chain" id="PRO_5045427464" evidence="1">
    <location>
        <begin position="27"/>
        <end position="425"/>
    </location>
</feature>
<keyword evidence="3" id="KW-1185">Reference proteome</keyword>
<dbReference type="PROSITE" id="PS51257">
    <property type="entry name" value="PROKAR_LIPOPROTEIN"/>
    <property type="match status" value="1"/>
</dbReference>
<feature type="signal peptide" evidence="1">
    <location>
        <begin position="1"/>
        <end position="26"/>
    </location>
</feature>
<keyword evidence="1" id="KW-0732">Signal</keyword>
<name>A0ABZ0SSV3_9MICO</name>
<dbReference type="InterPro" id="IPR050490">
    <property type="entry name" value="Bact_solute-bd_prot1"/>
</dbReference>
<dbReference type="Gene3D" id="3.40.190.10">
    <property type="entry name" value="Periplasmic binding protein-like II"/>
    <property type="match status" value="1"/>
</dbReference>
<organism evidence="2 3">
    <name type="scientific">Microbacterium rhizosphaerae</name>
    <dbReference type="NCBI Taxonomy" id="1678237"/>
    <lineage>
        <taxon>Bacteria</taxon>
        <taxon>Bacillati</taxon>
        <taxon>Actinomycetota</taxon>
        <taxon>Actinomycetes</taxon>
        <taxon>Micrococcales</taxon>
        <taxon>Microbacteriaceae</taxon>
        <taxon>Microbacterium</taxon>
    </lineage>
</organism>
<dbReference type="PANTHER" id="PTHR43649:SF14">
    <property type="entry name" value="BLR3389 PROTEIN"/>
    <property type="match status" value="1"/>
</dbReference>
<accession>A0ABZ0SSV3</accession>